<feature type="compositionally biased region" description="Polar residues" evidence="1">
    <location>
        <begin position="710"/>
        <end position="720"/>
    </location>
</feature>
<feature type="transmembrane region" description="Helical" evidence="2">
    <location>
        <begin position="499"/>
        <end position="519"/>
    </location>
</feature>
<dbReference type="PANTHER" id="PTHR34553:SF5">
    <property type="match status" value="1"/>
</dbReference>
<comment type="caution">
    <text evidence="3">The sequence shown here is derived from an EMBL/GenBank/DDBJ whole genome shotgun (WGS) entry which is preliminary data.</text>
</comment>
<feature type="transmembrane region" description="Helical" evidence="2">
    <location>
        <begin position="531"/>
        <end position="552"/>
    </location>
</feature>
<name>A0A9R1V149_LACSA</name>
<evidence type="ECO:0000313" key="3">
    <source>
        <dbReference type="EMBL" id="KAJ0198127.1"/>
    </source>
</evidence>
<gene>
    <name evidence="3" type="ORF">LSAT_V11C700379330</name>
</gene>
<organism evidence="3 4">
    <name type="scientific">Lactuca sativa</name>
    <name type="common">Garden lettuce</name>
    <dbReference type="NCBI Taxonomy" id="4236"/>
    <lineage>
        <taxon>Eukaryota</taxon>
        <taxon>Viridiplantae</taxon>
        <taxon>Streptophyta</taxon>
        <taxon>Embryophyta</taxon>
        <taxon>Tracheophyta</taxon>
        <taxon>Spermatophyta</taxon>
        <taxon>Magnoliopsida</taxon>
        <taxon>eudicotyledons</taxon>
        <taxon>Gunneridae</taxon>
        <taxon>Pentapetalae</taxon>
        <taxon>asterids</taxon>
        <taxon>campanulids</taxon>
        <taxon>Asterales</taxon>
        <taxon>Asteraceae</taxon>
        <taxon>Cichorioideae</taxon>
        <taxon>Cichorieae</taxon>
        <taxon>Lactucinae</taxon>
        <taxon>Lactuca</taxon>
    </lineage>
</organism>
<feature type="transmembrane region" description="Helical" evidence="2">
    <location>
        <begin position="564"/>
        <end position="586"/>
    </location>
</feature>
<keyword evidence="4" id="KW-1185">Reference proteome</keyword>
<dbReference type="Proteomes" id="UP000235145">
    <property type="component" value="Unassembled WGS sequence"/>
</dbReference>
<dbReference type="PANTHER" id="PTHR34553">
    <property type="entry name" value="OS05G0597400 PROTEIN"/>
    <property type="match status" value="1"/>
</dbReference>
<feature type="transmembrane region" description="Helical" evidence="2">
    <location>
        <begin position="436"/>
        <end position="454"/>
    </location>
</feature>
<evidence type="ECO:0000313" key="4">
    <source>
        <dbReference type="Proteomes" id="UP000235145"/>
    </source>
</evidence>
<proteinExistence type="predicted"/>
<accession>A0A9R1V149</accession>
<dbReference type="AlphaFoldDB" id="A0A9R1V149"/>
<feature type="region of interest" description="Disordered" evidence="1">
    <location>
        <begin position="708"/>
        <end position="736"/>
    </location>
</feature>
<protein>
    <submittedName>
        <fullName evidence="3">Uncharacterized protein</fullName>
    </submittedName>
</protein>
<evidence type="ECO:0000256" key="1">
    <source>
        <dbReference type="SAM" id="MobiDB-lite"/>
    </source>
</evidence>
<keyword evidence="2" id="KW-0472">Membrane</keyword>
<feature type="transmembrane region" description="Helical" evidence="2">
    <location>
        <begin position="592"/>
        <end position="616"/>
    </location>
</feature>
<dbReference type="EMBL" id="NBSK02000007">
    <property type="protein sequence ID" value="KAJ0198127.1"/>
    <property type="molecule type" value="Genomic_DNA"/>
</dbReference>
<keyword evidence="2" id="KW-1133">Transmembrane helix</keyword>
<keyword evidence="2" id="KW-0812">Transmembrane</keyword>
<sequence>MKFGSISFLSYFSSLQHACGYWINQVSSEAHEIIALIWPIEFNQELKRGLHEEILLSFNQLPNWFLLQILIPDINRCFLFPHRDLQSYLSDLTLFLAPDSKTFYVLVDNRPWLEDLASRPAHLWQLMVTKSRMSPFANTRGRKGKKKTKEFINQKVNSKPSTRTQNLKKWFSVVDAAALSKKRALLPVKKLRSSLLANSKLHRTLYGFIVFQVEWKDVRGINYLNELQTDTSLAIEAKYMKRWEFDSIAQSVKCINSWFPGTPNEQSILEEHLNSMLGDEFYDAPKEFQEYPCAKDDEKTLQGENLDKKVETLENETSEEIHTPPPYKRRKLTNSAGIDVEVNIYTDISNGRTVITKMPSLTDCDETAEPSESKDVLLLFKFNNHDLPFELKEIIVSDLRLLTLLEAGLPSWVIFSQSYPVFCHIYRPWMCPLARALYVIISIVTVVIGFYDLYKNVPVLKATASRLCGPLFDWIETWEMVSRIKYLGTMLFLHNSEKALVWLLMMTRTVRSFVSIVTQPLSGPFLDFLEILLPFWNLFVQFGQYLCSFLGILMESSWDLVENLIEAVMLPVWFVSSVVWTIVMSIMYPIFWFIWGILYAPISLILGVSNFVGFMYNQIYDLFGEIWILVSDIFKLASNAESAAHTYEVSIWRSLWNDLFSQVFRALRSILNGFVAFFAACNRHRLSIYNHLHELIRRVNQPSERFEGVNVNSSHESQGTRLLGGEKQDRRKWKKS</sequence>
<reference evidence="3 4" key="1">
    <citation type="journal article" date="2017" name="Nat. Commun.">
        <title>Genome assembly with in vitro proximity ligation data and whole-genome triplication in lettuce.</title>
        <authorList>
            <person name="Reyes-Chin-Wo S."/>
            <person name="Wang Z."/>
            <person name="Yang X."/>
            <person name="Kozik A."/>
            <person name="Arikit S."/>
            <person name="Song C."/>
            <person name="Xia L."/>
            <person name="Froenicke L."/>
            <person name="Lavelle D.O."/>
            <person name="Truco M.J."/>
            <person name="Xia R."/>
            <person name="Zhu S."/>
            <person name="Xu C."/>
            <person name="Xu H."/>
            <person name="Xu X."/>
            <person name="Cox K."/>
            <person name="Korf I."/>
            <person name="Meyers B.C."/>
            <person name="Michelmore R.W."/>
        </authorList>
    </citation>
    <scope>NUCLEOTIDE SEQUENCE [LARGE SCALE GENOMIC DNA]</scope>
    <source>
        <strain evidence="4">cv. Salinas</strain>
        <tissue evidence="3">Seedlings</tissue>
    </source>
</reference>
<evidence type="ECO:0000256" key="2">
    <source>
        <dbReference type="SAM" id="Phobius"/>
    </source>
</evidence>